<evidence type="ECO:0000313" key="2">
    <source>
        <dbReference type="EMBL" id="PIT86304.1"/>
    </source>
</evidence>
<dbReference type="AlphaFoldDB" id="A0A2M6W0H4"/>
<evidence type="ECO:0000259" key="1">
    <source>
        <dbReference type="Pfam" id="PF22053"/>
    </source>
</evidence>
<name>A0A2M6W0H4_9BACT</name>
<dbReference type="Proteomes" id="UP000229362">
    <property type="component" value="Unassembled WGS sequence"/>
</dbReference>
<dbReference type="Pfam" id="PF22053">
    <property type="entry name" value="DUF6938"/>
    <property type="match status" value="1"/>
</dbReference>
<organism evidence="2 3">
    <name type="scientific">Candidatus Magasanikbacteria bacterium CG10_big_fil_rev_8_21_14_0_10_43_6</name>
    <dbReference type="NCBI Taxonomy" id="1974650"/>
    <lineage>
        <taxon>Bacteria</taxon>
        <taxon>Candidatus Magasanikiibacteriota</taxon>
    </lineage>
</organism>
<evidence type="ECO:0000313" key="3">
    <source>
        <dbReference type="Proteomes" id="UP000229362"/>
    </source>
</evidence>
<sequence length="455" mass="52183">MSKKFKQFKKAYVITVNMGYGHQRAAYPLKDIATTPSSIPQENGNAIIAANSYPGIPTLDRARWEGGRKLYETVSRMKKLPLIGQPIFDIMDYIQRIEPFYPKRDLSKPSSQVKQLYRMIKRGWGKDLITKLNEDPLPYITTFFSTAFFAEEHGYTGPIYCLCTDTDISRAWAPLRPKKSKIQYFAPNKRVKERLMRYGVREKNIFVTGFPLPKEVIGKDLSILKCALGNRIAHLDPHGKYRKKYKRTIDHYLGTKYCKVTPKRPLTITFAVGGAGAQRDIGIQILDSLHKHIDKGEIALNLVAGSRPDVFAYYQKEVKRLHFGKKHRGNVTIVYDENKFNYFKKFNQVLLDTDIIWTKPSELSFYAGLGLPIIMAPTIGSQEDFNKAWLHAVGAGFEQEDPVYTHEWLFDWLESGWLAEAAMQGFMDAPRNGVYHIEEIALTGKRSEIEDMHLL</sequence>
<comment type="caution">
    <text evidence="2">The sequence shown here is derived from an EMBL/GenBank/DDBJ whole genome shotgun (WGS) entry which is preliminary data.</text>
</comment>
<reference evidence="3" key="1">
    <citation type="submission" date="2017-09" db="EMBL/GenBank/DDBJ databases">
        <title>Depth-based differentiation of microbial function through sediment-hosted aquifers and enrichment of novel symbionts in the deep terrestrial subsurface.</title>
        <authorList>
            <person name="Probst A.J."/>
            <person name="Ladd B."/>
            <person name="Jarett J.K."/>
            <person name="Geller-Mcgrath D.E."/>
            <person name="Sieber C.M.K."/>
            <person name="Emerson J.B."/>
            <person name="Anantharaman K."/>
            <person name="Thomas B.C."/>
            <person name="Malmstrom R."/>
            <person name="Stieglmeier M."/>
            <person name="Klingl A."/>
            <person name="Woyke T."/>
            <person name="Ryan C.M."/>
            <person name="Banfield J.F."/>
        </authorList>
    </citation>
    <scope>NUCLEOTIDE SEQUENCE [LARGE SCALE GENOMIC DNA]</scope>
</reference>
<dbReference type="EMBL" id="PFBZ01000169">
    <property type="protein sequence ID" value="PIT86304.1"/>
    <property type="molecule type" value="Genomic_DNA"/>
</dbReference>
<dbReference type="InterPro" id="IPR054218">
    <property type="entry name" value="DUF6938"/>
</dbReference>
<gene>
    <name evidence="2" type="ORF">COU33_03945</name>
</gene>
<protein>
    <recommendedName>
        <fullName evidence="1">DUF6938 domain-containing protein</fullName>
    </recommendedName>
</protein>
<proteinExistence type="predicted"/>
<feature type="domain" description="DUF6938" evidence="1">
    <location>
        <begin position="261"/>
        <end position="427"/>
    </location>
</feature>
<accession>A0A2M6W0H4</accession>